<dbReference type="OrthoDB" id="9805897at2"/>
<feature type="binding site" evidence="10">
    <location>
        <position position="236"/>
    </location>
    <ligand>
        <name>substrate</name>
    </ligand>
</feature>
<organism evidence="12 13">
    <name type="scientific">Amycolatopsis acidiphila</name>
    <dbReference type="NCBI Taxonomy" id="715473"/>
    <lineage>
        <taxon>Bacteria</taxon>
        <taxon>Bacillati</taxon>
        <taxon>Actinomycetota</taxon>
        <taxon>Actinomycetes</taxon>
        <taxon>Pseudonocardiales</taxon>
        <taxon>Pseudonocardiaceae</taxon>
        <taxon>Amycolatopsis</taxon>
    </lineage>
</organism>
<feature type="binding site" evidence="10">
    <location>
        <begin position="297"/>
        <end position="300"/>
    </location>
    <ligand>
        <name>substrate</name>
    </ligand>
</feature>
<dbReference type="SFLD" id="SFLDS00113">
    <property type="entry name" value="Radical_SAM_Phosphomethylpyrim"/>
    <property type="match status" value="1"/>
</dbReference>
<keyword evidence="5 10" id="KW-0862">Zinc</keyword>
<evidence type="ECO:0000256" key="7">
    <source>
        <dbReference type="ARBA" id="ARBA00023004"/>
    </source>
</evidence>
<feature type="binding site" evidence="10">
    <location>
        <position position="200"/>
    </location>
    <ligand>
        <name>substrate</name>
    </ligand>
</feature>
<keyword evidence="7 10" id="KW-0408">Iron</keyword>
<dbReference type="InterPro" id="IPR037509">
    <property type="entry name" value="ThiC"/>
</dbReference>
<comment type="cofactor">
    <cofactor evidence="10">
        <name>[4Fe-4S] cluster</name>
        <dbReference type="ChEBI" id="CHEBI:49883"/>
    </cofactor>
    <text evidence="10">Binds 1 [4Fe-4S] cluster per subunit. The cluster is coordinated with 3 cysteines and an exchangeable S-adenosyl-L-methionine.</text>
</comment>
<evidence type="ECO:0000256" key="4">
    <source>
        <dbReference type="ARBA" id="ARBA00022723"/>
    </source>
</evidence>
<dbReference type="Pfam" id="PF01964">
    <property type="entry name" value="ThiC_Rad_SAM"/>
    <property type="match status" value="1"/>
</dbReference>
<keyword evidence="4 10" id="KW-0479">Metal-binding</keyword>
<dbReference type="AlphaFoldDB" id="A0A558A2U6"/>
<dbReference type="GO" id="GO:0008270">
    <property type="term" value="F:zinc ion binding"/>
    <property type="evidence" value="ECO:0007669"/>
    <property type="project" value="UniProtKB-UniRule"/>
</dbReference>
<evidence type="ECO:0000256" key="3">
    <source>
        <dbReference type="ARBA" id="ARBA00022691"/>
    </source>
</evidence>
<evidence type="ECO:0000256" key="1">
    <source>
        <dbReference type="ARBA" id="ARBA00003175"/>
    </source>
</evidence>
<evidence type="ECO:0000313" key="12">
    <source>
        <dbReference type="EMBL" id="TVT18580.1"/>
    </source>
</evidence>
<feature type="binding site" evidence="10">
    <location>
        <position position="142"/>
    </location>
    <ligand>
        <name>substrate</name>
    </ligand>
</feature>
<dbReference type="HAMAP" id="MF_00089">
    <property type="entry name" value="ThiC"/>
    <property type="match status" value="1"/>
</dbReference>
<keyword evidence="2 10" id="KW-0004">4Fe-4S</keyword>
<dbReference type="SFLD" id="SFLDF00407">
    <property type="entry name" value="phosphomethylpyrimidine_syntha"/>
    <property type="match status" value="1"/>
</dbReference>
<dbReference type="NCBIfam" id="NF006763">
    <property type="entry name" value="PRK09284.1"/>
    <property type="match status" value="1"/>
</dbReference>
<dbReference type="Gene3D" id="3.20.20.540">
    <property type="entry name" value="Radical SAM ThiC family, central domain"/>
    <property type="match status" value="1"/>
</dbReference>
<dbReference type="GO" id="GO:0070284">
    <property type="term" value="F:phosphomethylpyrimidine synthase activity"/>
    <property type="evidence" value="ECO:0007669"/>
    <property type="project" value="UniProtKB-EC"/>
</dbReference>
<comment type="caution">
    <text evidence="12">The sequence shown here is derived from an EMBL/GenBank/DDBJ whole genome shotgun (WGS) entry which is preliminary data.</text>
</comment>
<dbReference type="EMBL" id="VJZA01000059">
    <property type="protein sequence ID" value="TVT18580.1"/>
    <property type="molecule type" value="Genomic_DNA"/>
</dbReference>
<accession>A0A558A2U6</accession>
<evidence type="ECO:0000313" key="13">
    <source>
        <dbReference type="Proteomes" id="UP000318578"/>
    </source>
</evidence>
<feature type="binding site" evidence="10">
    <location>
        <position position="171"/>
    </location>
    <ligand>
        <name>substrate</name>
    </ligand>
</feature>
<keyword evidence="3 10" id="KW-0949">S-adenosyl-L-methionine</keyword>
<keyword evidence="13" id="KW-1185">Reference proteome</keyword>
<feature type="binding site" evidence="10">
    <location>
        <position position="487"/>
    </location>
    <ligand>
        <name>[4Fe-4S] cluster</name>
        <dbReference type="ChEBI" id="CHEBI:49883"/>
        <note>4Fe-4S-S-AdoMet</note>
    </ligand>
</feature>
<gene>
    <name evidence="10 12" type="primary">thiC</name>
    <name evidence="12" type="ORF">FNH06_27430</name>
</gene>
<evidence type="ECO:0000256" key="10">
    <source>
        <dbReference type="HAMAP-Rule" id="MF_00089"/>
    </source>
</evidence>
<dbReference type="PANTHER" id="PTHR30557">
    <property type="entry name" value="THIAMINE BIOSYNTHESIS PROTEIN THIC"/>
    <property type="match status" value="1"/>
</dbReference>
<feature type="domain" description="ThiC-associated" evidence="11">
    <location>
        <begin position="14"/>
        <end position="77"/>
    </location>
</feature>
<feature type="binding site" evidence="10">
    <location>
        <position position="484"/>
    </location>
    <ligand>
        <name>[4Fe-4S] cluster</name>
        <dbReference type="ChEBI" id="CHEBI:49883"/>
        <note>4Fe-4S-S-AdoMet</note>
    </ligand>
</feature>
<keyword evidence="8 10" id="KW-0411">Iron-sulfur</keyword>
<proteinExistence type="inferred from homology"/>
<dbReference type="PANTHER" id="PTHR30557:SF1">
    <property type="entry name" value="PHOSPHOMETHYLPYRIMIDINE SYNTHASE, CHLOROPLASTIC"/>
    <property type="match status" value="1"/>
</dbReference>
<feature type="binding site" evidence="10">
    <location>
        <position position="492"/>
    </location>
    <ligand>
        <name>[4Fe-4S] cluster</name>
        <dbReference type="ChEBI" id="CHEBI:49883"/>
        <note>4Fe-4S-S-AdoMet</note>
    </ligand>
</feature>
<dbReference type="InterPro" id="IPR038521">
    <property type="entry name" value="ThiC/Bza_core_dom"/>
</dbReference>
<evidence type="ECO:0000256" key="2">
    <source>
        <dbReference type="ARBA" id="ARBA00022485"/>
    </source>
</evidence>
<sequence>MENNADVRVTTGPITGSRKVYHATESGLRVPARRIDLSNGDHFDVYDTSGPYTDPDAAIDVHNGLQPLRSGWSQQHNTQLGWAKAGVITREMEFVAARERVSPELVRDEVARGRAVIPVNRRHPESEPMIIGKKFLVKVNANMGNSAVWSSVEEEVDKMVWATRWGADTIMDLSTGKRIHETRDWILRNSPVPVGTVPIYQALEKVDGEPEKLSWEVYRDTVIEQCEQGVDYMTVHAGVLLRYVPLTAKRVTGIVSRGGSIMAAWCLAHHRESFLYTHFDELCEILRQYDVTFSLGDGLRPGSIADANDRAQFAELETLGELTHIAREHDVQVMIEGPGHVPMHKIKENVELEERLCGEAPFYTLGPLATDIAPGYDHITSAIGAAQIGWYGTAMLCYVTPKEHLGLPNRDDVKTGVITYKIAAHSADLAKSHQYAQDWDDELSKARFEFRWHDQFNLALDPDTARSFHDETLPAEPAKTAHFCSMCGPKFCSMRITQDVRKYAEEHGLSTVDAIEAGMREKADEFGEQGNQVYLPVVER</sequence>
<dbReference type="GO" id="GO:0051539">
    <property type="term" value="F:4 iron, 4 sulfur cluster binding"/>
    <property type="evidence" value="ECO:0007669"/>
    <property type="project" value="UniProtKB-KW"/>
</dbReference>
<evidence type="ECO:0000256" key="9">
    <source>
        <dbReference type="ARBA" id="ARBA00023239"/>
    </source>
</evidence>
<dbReference type="InterPro" id="IPR025747">
    <property type="entry name" value="ThiC-associated_dom"/>
</dbReference>
<evidence type="ECO:0000259" key="11">
    <source>
        <dbReference type="Pfam" id="PF13667"/>
    </source>
</evidence>
<dbReference type="Pfam" id="PF13667">
    <property type="entry name" value="ThiC-associated"/>
    <property type="match status" value="1"/>
</dbReference>
<dbReference type="GO" id="GO:0009229">
    <property type="term" value="P:thiamine diphosphate biosynthetic process"/>
    <property type="evidence" value="ECO:0007669"/>
    <property type="project" value="UniProtKB-UniRule"/>
</dbReference>
<comment type="similarity">
    <text evidence="10">Belongs to the ThiC family.</text>
</comment>
<feature type="binding site" evidence="10">
    <location>
        <position position="363"/>
    </location>
    <ligand>
        <name>substrate</name>
    </ligand>
</feature>
<evidence type="ECO:0000256" key="5">
    <source>
        <dbReference type="ARBA" id="ARBA00022833"/>
    </source>
</evidence>
<dbReference type="GO" id="GO:0009228">
    <property type="term" value="P:thiamine biosynthetic process"/>
    <property type="evidence" value="ECO:0007669"/>
    <property type="project" value="UniProtKB-UniRule"/>
</dbReference>
<dbReference type="Gene3D" id="6.10.250.620">
    <property type="match status" value="1"/>
</dbReference>
<protein>
    <recommendedName>
        <fullName evidence="10">Phosphomethylpyrimidine synthase</fullName>
        <ecNumber evidence="10">4.1.99.17</ecNumber>
    </recommendedName>
    <alternativeName>
        <fullName evidence="10">Hydroxymethylpyrimidine phosphate synthase</fullName>
        <shortName evidence="10">HMP-P synthase</shortName>
        <shortName evidence="10">HMP-phosphate synthase</shortName>
        <shortName evidence="10">HMPP synthase</shortName>
    </alternativeName>
    <alternativeName>
        <fullName evidence="10">Thiamine biosynthesis protein ThiC</fullName>
    </alternativeName>
</protein>
<feature type="binding site" evidence="10">
    <location>
        <position position="404"/>
    </location>
    <ligand>
        <name>Zn(2+)</name>
        <dbReference type="ChEBI" id="CHEBI:29105"/>
    </ligand>
</feature>
<dbReference type="Proteomes" id="UP000318578">
    <property type="component" value="Unassembled WGS sequence"/>
</dbReference>
<dbReference type="EC" id="4.1.99.17" evidence="10"/>
<comment type="function">
    <text evidence="1 10">Catalyzes the synthesis of the hydroxymethylpyrimidine phosphate (HMP-P) moiety of thiamine from aminoimidazole ribotide (AIR) in a radical S-adenosyl-L-methionine (SAM)-dependent reaction.</text>
</comment>
<keyword evidence="9 10" id="KW-0456">Lyase</keyword>
<dbReference type="InterPro" id="IPR002817">
    <property type="entry name" value="ThiC/BzaA/B"/>
</dbReference>
<comment type="pathway">
    <text evidence="10">Cofactor biosynthesis; thiamine diphosphate biosynthesis.</text>
</comment>
<dbReference type="GO" id="GO:0005829">
    <property type="term" value="C:cytosol"/>
    <property type="evidence" value="ECO:0007669"/>
    <property type="project" value="TreeGrafter"/>
</dbReference>
<feature type="binding site" evidence="10">
    <location>
        <begin position="256"/>
        <end position="258"/>
    </location>
    <ligand>
        <name>substrate</name>
    </ligand>
</feature>
<feature type="binding site" evidence="10">
    <location>
        <position position="340"/>
    </location>
    <ligand>
        <name>Zn(2+)</name>
        <dbReference type="ChEBI" id="CHEBI:29105"/>
    </ligand>
</feature>
<evidence type="ECO:0000256" key="6">
    <source>
        <dbReference type="ARBA" id="ARBA00022977"/>
    </source>
</evidence>
<name>A0A558A2U6_9PSEU</name>
<dbReference type="FunFam" id="3.20.20.540:FF:000001">
    <property type="entry name" value="Phosphomethylpyrimidine synthase"/>
    <property type="match status" value="1"/>
</dbReference>
<comment type="catalytic activity">
    <reaction evidence="10">
        <text>5-amino-1-(5-phospho-beta-D-ribosyl)imidazole + S-adenosyl-L-methionine = 4-amino-2-methyl-5-(phosphooxymethyl)pyrimidine + CO + 5'-deoxyadenosine + formate + L-methionine + 3 H(+)</text>
        <dbReference type="Rhea" id="RHEA:24840"/>
        <dbReference type="ChEBI" id="CHEBI:15378"/>
        <dbReference type="ChEBI" id="CHEBI:15740"/>
        <dbReference type="ChEBI" id="CHEBI:17245"/>
        <dbReference type="ChEBI" id="CHEBI:17319"/>
        <dbReference type="ChEBI" id="CHEBI:57844"/>
        <dbReference type="ChEBI" id="CHEBI:58354"/>
        <dbReference type="ChEBI" id="CHEBI:59789"/>
        <dbReference type="ChEBI" id="CHEBI:137981"/>
        <dbReference type="EC" id="4.1.99.17"/>
    </reaction>
</comment>
<dbReference type="UniPathway" id="UPA00060"/>
<evidence type="ECO:0000256" key="8">
    <source>
        <dbReference type="ARBA" id="ARBA00023014"/>
    </source>
</evidence>
<keyword evidence="6 10" id="KW-0784">Thiamine biosynthesis</keyword>
<dbReference type="NCBIfam" id="NF009895">
    <property type="entry name" value="PRK13352.1"/>
    <property type="match status" value="1"/>
</dbReference>
<reference evidence="12 13" key="1">
    <citation type="submission" date="2019-07" db="EMBL/GenBank/DDBJ databases">
        <title>New species of Amycolatopsis and Streptomyces.</title>
        <authorList>
            <person name="Duangmal K."/>
            <person name="Teo W.F.A."/>
            <person name="Lipun K."/>
        </authorList>
    </citation>
    <scope>NUCLEOTIDE SEQUENCE [LARGE SCALE GENOMIC DNA]</scope>
    <source>
        <strain evidence="12 13">JCM 30562</strain>
    </source>
</reference>
<dbReference type="SFLD" id="SFLDG01114">
    <property type="entry name" value="phosphomethylpyrimidine_syntha"/>
    <property type="match status" value="1"/>
</dbReference>
<dbReference type="NCBIfam" id="TIGR00190">
    <property type="entry name" value="thiC"/>
    <property type="match status" value="1"/>
</dbReference>
<feature type="binding site" evidence="10">
    <location>
        <position position="336"/>
    </location>
    <ligand>
        <name>substrate</name>
    </ligand>
</feature>